<evidence type="ECO:0000256" key="2">
    <source>
        <dbReference type="ARBA" id="ARBA00005543"/>
    </source>
</evidence>
<reference evidence="8" key="1">
    <citation type="submission" date="2015-06" db="EMBL/GenBank/DDBJ databases">
        <authorList>
            <person name="Nguyen H."/>
        </authorList>
    </citation>
    <scope>NUCLEOTIDE SEQUENCE</scope>
    <source>
        <strain evidence="8">DAOM 180753</strain>
    </source>
</reference>
<keyword evidence="9" id="KW-1185">Reference proteome</keyword>
<keyword evidence="4" id="KW-0809">Transit peptide</keyword>
<feature type="domain" description="Aminoglycoside phosphotransferase" evidence="7">
    <location>
        <begin position="41"/>
        <end position="98"/>
    </location>
</feature>
<reference evidence="8" key="2">
    <citation type="journal article" date="2016" name="Fungal Biol.">
        <title>Ochratoxin A production by Penicillium thymicola.</title>
        <authorList>
            <person name="Nguyen H.D.T."/>
            <person name="McMullin D.R."/>
            <person name="Ponomareva E."/>
            <person name="Riley R."/>
            <person name="Pomraning K.R."/>
            <person name="Baker S.E."/>
            <person name="Seifert K.A."/>
        </authorList>
    </citation>
    <scope>NUCLEOTIDE SEQUENCE</scope>
    <source>
        <strain evidence="8">DAOM 180753</strain>
    </source>
</reference>
<evidence type="ECO:0000256" key="3">
    <source>
        <dbReference type="ARBA" id="ARBA00016197"/>
    </source>
</evidence>
<gene>
    <name evidence="8" type="ORF">VN97_g1887</name>
</gene>
<dbReference type="InterPro" id="IPR011009">
    <property type="entry name" value="Kinase-like_dom_sf"/>
</dbReference>
<comment type="similarity">
    <text evidence="2">Belongs to the AIM9 family.</text>
</comment>
<dbReference type="InterPro" id="IPR002575">
    <property type="entry name" value="Aminoglycoside_PTrfase"/>
</dbReference>
<dbReference type="SUPFAM" id="SSF56112">
    <property type="entry name" value="Protein kinase-like (PK-like)"/>
    <property type="match status" value="1"/>
</dbReference>
<accession>A0AAI9TR74</accession>
<protein>
    <recommendedName>
        <fullName evidence="3">Altered inheritance of mitochondria protein 9, mitochondrial</fullName>
    </recommendedName>
    <alternativeName>
        <fullName evidence="6">Found in mitochondrial proteome protein 29</fullName>
    </alternativeName>
</protein>
<dbReference type="PANTHER" id="PTHR36091">
    <property type="entry name" value="ALTERED INHERITANCE OF MITOCHONDRIA PROTEIN 9, MITOCHONDRIAL"/>
    <property type="match status" value="1"/>
</dbReference>
<dbReference type="EMBL" id="LACB01000034">
    <property type="protein sequence ID" value="KAJ9491343.1"/>
    <property type="molecule type" value="Genomic_DNA"/>
</dbReference>
<dbReference type="GO" id="GO:0005739">
    <property type="term" value="C:mitochondrion"/>
    <property type="evidence" value="ECO:0007669"/>
    <property type="project" value="UniProtKB-SubCell"/>
</dbReference>
<proteinExistence type="inferred from homology"/>
<keyword evidence="5" id="KW-0496">Mitochondrion</keyword>
<name>A0AAI9TR74_PENTH</name>
<organism evidence="8 9">
    <name type="scientific">Penicillium thymicola</name>
    <dbReference type="NCBI Taxonomy" id="293382"/>
    <lineage>
        <taxon>Eukaryota</taxon>
        <taxon>Fungi</taxon>
        <taxon>Dikarya</taxon>
        <taxon>Ascomycota</taxon>
        <taxon>Pezizomycotina</taxon>
        <taxon>Eurotiomycetes</taxon>
        <taxon>Eurotiomycetidae</taxon>
        <taxon>Eurotiales</taxon>
        <taxon>Aspergillaceae</taxon>
        <taxon>Penicillium</taxon>
    </lineage>
</organism>
<evidence type="ECO:0000313" key="8">
    <source>
        <dbReference type="EMBL" id="KAJ9491343.1"/>
    </source>
</evidence>
<evidence type="ECO:0000259" key="7">
    <source>
        <dbReference type="Pfam" id="PF01636"/>
    </source>
</evidence>
<comment type="subcellular location">
    <subcellularLocation>
        <location evidence="1">Mitochondrion</location>
    </subcellularLocation>
</comment>
<evidence type="ECO:0000256" key="6">
    <source>
        <dbReference type="ARBA" id="ARBA00031849"/>
    </source>
</evidence>
<dbReference type="Proteomes" id="UP001227192">
    <property type="component" value="Unassembled WGS sequence"/>
</dbReference>
<dbReference type="Pfam" id="PF01636">
    <property type="entry name" value="APH"/>
    <property type="match status" value="1"/>
</dbReference>
<dbReference type="InterPro" id="IPR051035">
    <property type="entry name" value="Mito_inheritance_9"/>
</dbReference>
<sequence length="141" mass="16029">MMEALVHREIACLKKSSTFPRDCQQGIFGGPGCYNPTHKAKLSVLQDFPKIYRYIAPQDKNISAGIIWHNDLHTENIFVDINNPSQVTSIIDWQCVPVYPMFLIAHHPSLIEYDGPRVNGFVKPELPKDLDSLDPNAKKNR</sequence>
<evidence type="ECO:0000256" key="5">
    <source>
        <dbReference type="ARBA" id="ARBA00023128"/>
    </source>
</evidence>
<evidence type="ECO:0000256" key="4">
    <source>
        <dbReference type="ARBA" id="ARBA00022946"/>
    </source>
</evidence>
<evidence type="ECO:0000313" key="9">
    <source>
        <dbReference type="Proteomes" id="UP001227192"/>
    </source>
</evidence>
<dbReference type="AlphaFoldDB" id="A0AAI9TR74"/>
<comment type="caution">
    <text evidence="8">The sequence shown here is derived from an EMBL/GenBank/DDBJ whole genome shotgun (WGS) entry which is preliminary data.</text>
</comment>
<evidence type="ECO:0000256" key="1">
    <source>
        <dbReference type="ARBA" id="ARBA00004173"/>
    </source>
</evidence>
<dbReference type="PANTHER" id="PTHR36091:SF1">
    <property type="entry name" value="ALTERED INHERITANCE OF MITOCHONDRIA PROTEIN 9, MITOCHONDRIAL"/>
    <property type="match status" value="1"/>
</dbReference>